<gene>
    <name evidence="1" type="ORF">SI8410_02003385</name>
</gene>
<dbReference type="Proteomes" id="UP000663760">
    <property type="component" value="Chromosome 2"/>
</dbReference>
<sequence>MEWKNGNFVALQRVSLDGEELDGGGARVGRVSRSFILRSASQEEALHRICLTSIVHQNF</sequence>
<protein>
    <submittedName>
        <fullName evidence="1">Uncharacterized protein</fullName>
    </submittedName>
</protein>
<accession>A0A7I8K751</accession>
<proteinExistence type="predicted"/>
<dbReference type="AlphaFoldDB" id="A0A7I8K751"/>
<dbReference type="EMBL" id="LR746265">
    <property type="protein sequence ID" value="CAA7392228.1"/>
    <property type="molecule type" value="Genomic_DNA"/>
</dbReference>
<evidence type="ECO:0000313" key="1">
    <source>
        <dbReference type="EMBL" id="CAA7392228.1"/>
    </source>
</evidence>
<keyword evidence="2" id="KW-1185">Reference proteome</keyword>
<evidence type="ECO:0000313" key="2">
    <source>
        <dbReference type="Proteomes" id="UP000663760"/>
    </source>
</evidence>
<organism evidence="1 2">
    <name type="scientific">Spirodela intermedia</name>
    <name type="common">Intermediate duckweed</name>
    <dbReference type="NCBI Taxonomy" id="51605"/>
    <lineage>
        <taxon>Eukaryota</taxon>
        <taxon>Viridiplantae</taxon>
        <taxon>Streptophyta</taxon>
        <taxon>Embryophyta</taxon>
        <taxon>Tracheophyta</taxon>
        <taxon>Spermatophyta</taxon>
        <taxon>Magnoliopsida</taxon>
        <taxon>Liliopsida</taxon>
        <taxon>Araceae</taxon>
        <taxon>Lemnoideae</taxon>
        <taxon>Spirodela</taxon>
    </lineage>
</organism>
<reference evidence="1" key="1">
    <citation type="submission" date="2020-02" db="EMBL/GenBank/DDBJ databases">
        <authorList>
            <person name="Scholz U."/>
            <person name="Mascher M."/>
            <person name="Fiebig A."/>
        </authorList>
    </citation>
    <scope>NUCLEOTIDE SEQUENCE</scope>
</reference>
<name>A0A7I8K751_SPIIN</name>